<accession>A0ABT6MPQ2</accession>
<evidence type="ECO:0000256" key="1">
    <source>
        <dbReference type="SAM" id="Phobius"/>
    </source>
</evidence>
<sequence>MAPQAIATGLAAVAALVQGVEWSLGVLAGGVAVIAGGWLSTRLALGGGVGPGTTALLRLMAAMLAKWVVVVAVLLAAVAWAGWPALAVLAGTLVALVAQIVALAWR</sequence>
<comment type="caution">
    <text evidence="2">The sequence shown here is derived from an EMBL/GenBank/DDBJ whole genome shotgun (WGS) entry which is preliminary data.</text>
</comment>
<keyword evidence="1" id="KW-0812">Transmembrane</keyword>
<protein>
    <recommendedName>
        <fullName evidence="4">ATP synthase subunit I</fullName>
    </recommendedName>
</protein>
<keyword evidence="1" id="KW-1133">Transmembrane helix</keyword>
<feature type="transmembrane region" description="Helical" evidence="1">
    <location>
        <begin position="57"/>
        <end position="80"/>
    </location>
</feature>
<evidence type="ECO:0000313" key="3">
    <source>
        <dbReference type="Proteomes" id="UP001160550"/>
    </source>
</evidence>
<keyword evidence="1" id="KW-0472">Membrane</keyword>
<dbReference type="EMBL" id="JARYGX010000009">
    <property type="protein sequence ID" value="MDH7452291.1"/>
    <property type="molecule type" value="Genomic_DNA"/>
</dbReference>
<keyword evidence="3" id="KW-1185">Reference proteome</keyword>
<proteinExistence type="predicted"/>
<feature type="transmembrane region" description="Helical" evidence="1">
    <location>
        <begin position="86"/>
        <end position="105"/>
    </location>
</feature>
<organism evidence="2 3">
    <name type="scientific">Luteimonas composti</name>
    <dbReference type="NCBI Taxonomy" id="398257"/>
    <lineage>
        <taxon>Bacteria</taxon>
        <taxon>Pseudomonadati</taxon>
        <taxon>Pseudomonadota</taxon>
        <taxon>Gammaproteobacteria</taxon>
        <taxon>Lysobacterales</taxon>
        <taxon>Lysobacteraceae</taxon>
        <taxon>Luteimonas</taxon>
    </lineage>
</organism>
<gene>
    <name evidence="2" type="ORF">QF205_04225</name>
</gene>
<dbReference type="Proteomes" id="UP001160550">
    <property type="component" value="Unassembled WGS sequence"/>
</dbReference>
<evidence type="ECO:0000313" key="2">
    <source>
        <dbReference type="EMBL" id="MDH7452291.1"/>
    </source>
</evidence>
<dbReference type="RefSeq" id="WP_280941491.1">
    <property type="nucleotide sequence ID" value="NZ_JARYGX010000009.1"/>
</dbReference>
<name>A0ABT6MPQ2_9GAMM</name>
<reference evidence="2" key="1">
    <citation type="journal article" date="2007" name="Int. J. Syst. Evol. Microbiol.">
        <title>Luteimonas composti sp. nov., a moderately thermophilic bacterium isolated from food waste.</title>
        <authorList>
            <person name="Young C.C."/>
            <person name="Kampfer P."/>
            <person name="Chen W.M."/>
            <person name="Yen W.S."/>
            <person name="Arun A.B."/>
            <person name="Lai W.A."/>
            <person name="Shen F.T."/>
            <person name="Rekha P.D."/>
            <person name="Lin K.Y."/>
            <person name="Chou J.H."/>
        </authorList>
    </citation>
    <scope>NUCLEOTIDE SEQUENCE</scope>
    <source>
        <strain evidence="2">CC-YY355</strain>
    </source>
</reference>
<evidence type="ECO:0008006" key="4">
    <source>
        <dbReference type="Google" id="ProtNLM"/>
    </source>
</evidence>
<reference evidence="2" key="2">
    <citation type="submission" date="2023-04" db="EMBL/GenBank/DDBJ databases">
        <authorList>
            <person name="Sun J.-Q."/>
        </authorList>
    </citation>
    <scope>NUCLEOTIDE SEQUENCE</scope>
    <source>
        <strain evidence="2">CC-YY355</strain>
    </source>
</reference>